<feature type="domain" description="EamA" evidence="2">
    <location>
        <begin position="5"/>
        <end position="98"/>
    </location>
</feature>
<dbReference type="Pfam" id="PF00892">
    <property type="entry name" value="EamA"/>
    <property type="match status" value="1"/>
</dbReference>
<accession>A0A645HVV1</accession>
<sequence length="100" mass="10707">MVTTILAATVIFSGRWPEITAANGRDVMFIMFEGLCAALLGQLAYYYAIKLGDLSRVTLIVAGAPLVTLLLAVVVLGEKITFYKLAGAMAIVFGIVLLRI</sequence>
<feature type="transmembrane region" description="Helical" evidence="1">
    <location>
        <begin position="82"/>
        <end position="98"/>
    </location>
</feature>
<proteinExistence type="predicted"/>
<dbReference type="Gene3D" id="1.10.3730.20">
    <property type="match status" value="1"/>
</dbReference>
<evidence type="ECO:0000259" key="2">
    <source>
        <dbReference type="Pfam" id="PF00892"/>
    </source>
</evidence>
<dbReference type="SUPFAM" id="SSF103481">
    <property type="entry name" value="Multidrug resistance efflux transporter EmrE"/>
    <property type="match status" value="1"/>
</dbReference>
<keyword evidence="1" id="KW-1133">Transmembrane helix</keyword>
<evidence type="ECO:0000256" key="1">
    <source>
        <dbReference type="SAM" id="Phobius"/>
    </source>
</evidence>
<protein>
    <recommendedName>
        <fullName evidence="2">EamA domain-containing protein</fullName>
    </recommendedName>
</protein>
<evidence type="ECO:0000313" key="3">
    <source>
        <dbReference type="EMBL" id="MPN43117.1"/>
    </source>
</evidence>
<comment type="caution">
    <text evidence="3">The sequence shown here is derived from an EMBL/GenBank/DDBJ whole genome shotgun (WGS) entry which is preliminary data.</text>
</comment>
<feature type="transmembrane region" description="Helical" evidence="1">
    <location>
        <begin position="57"/>
        <end position="76"/>
    </location>
</feature>
<dbReference type="InterPro" id="IPR037185">
    <property type="entry name" value="EmrE-like"/>
</dbReference>
<dbReference type="EMBL" id="VSSQ01101310">
    <property type="protein sequence ID" value="MPN43117.1"/>
    <property type="molecule type" value="Genomic_DNA"/>
</dbReference>
<dbReference type="AlphaFoldDB" id="A0A645HVV1"/>
<dbReference type="GO" id="GO:0016020">
    <property type="term" value="C:membrane"/>
    <property type="evidence" value="ECO:0007669"/>
    <property type="project" value="InterPro"/>
</dbReference>
<dbReference type="InterPro" id="IPR000620">
    <property type="entry name" value="EamA_dom"/>
</dbReference>
<organism evidence="3">
    <name type="scientific">bioreactor metagenome</name>
    <dbReference type="NCBI Taxonomy" id="1076179"/>
    <lineage>
        <taxon>unclassified sequences</taxon>
        <taxon>metagenomes</taxon>
        <taxon>ecological metagenomes</taxon>
    </lineage>
</organism>
<keyword evidence="1" id="KW-0812">Transmembrane</keyword>
<gene>
    <name evidence="3" type="ORF">SDC9_190676</name>
</gene>
<name>A0A645HVV1_9ZZZZ</name>
<reference evidence="3" key="1">
    <citation type="submission" date="2019-08" db="EMBL/GenBank/DDBJ databases">
        <authorList>
            <person name="Kucharzyk K."/>
            <person name="Murdoch R.W."/>
            <person name="Higgins S."/>
            <person name="Loffler F."/>
        </authorList>
    </citation>
    <scope>NUCLEOTIDE SEQUENCE</scope>
</reference>
<keyword evidence="1" id="KW-0472">Membrane</keyword>
<feature type="transmembrane region" description="Helical" evidence="1">
    <location>
        <begin position="27"/>
        <end position="48"/>
    </location>
</feature>